<dbReference type="AlphaFoldDB" id="A0AAU9QR04"/>
<dbReference type="Proteomes" id="UP001295462">
    <property type="component" value="Unassembled WGS sequence"/>
</dbReference>
<organism evidence="1 2">
    <name type="scientific">Vibrio jasicida</name>
    <dbReference type="NCBI Taxonomy" id="766224"/>
    <lineage>
        <taxon>Bacteria</taxon>
        <taxon>Pseudomonadati</taxon>
        <taxon>Pseudomonadota</taxon>
        <taxon>Gammaproteobacteria</taxon>
        <taxon>Vibrionales</taxon>
        <taxon>Vibrionaceae</taxon>
        <taxon>Vibrio</taxon>
    </lineage>
</organism>
<accession>A0AAU9QR04</accession>
<proteinExistence type="predicted"/>
<gene>
    <name evidence="1" type="ORF">THF1A12_40121</name>
</gene>
<evidence type="ECO:0000313" key="2">
    <source>
        <dbReference type="Proteomes" id="UP001295462"/>
    </source>
</evidence>
<name>A0AAU9QR04_9VIBR</name>
<dbReference type="EMBL" id="CAKMUD010000094">
    <property type="protein sequence ID" value="CAH1599377.1"/>
    <property type="molecule type" value="Genomic_DNA"/>
</dbReference>
<evidence type="ECO:0000313" key="1">
    <source>
        <dbReference type="EMBL" id="CAH1599377.1"/>
    </source>
</evidence>
<sequence length="46" mass="5043">MPAATDNYALVIIIDINCGLTLFSHQIRLEPLSQQVSCGISCHKEV</sequence>
<protein>
    <submittedName>
        <fullName evidence="1">Uncharacterized protein</fullName>
    </submittedName>
</protein>
<reference evidence="1" key="1">
    <citation type="submission" date="2022-01" db="EMBL/GenBank/DDBJ databases">
        <authorList>
            <person name="Lagorce A."/>
        </authorList>
    </citation>
    <scope>NUCLEOTIDE SEQUENCE</scope>
    <source>
        <strain evidence="1">Th15_F1_A12</strain>
    </source>
</reference>
<comment type="caution">
    <text evidence="1">The sequence shown here is derived from an EMBL/GenBank/DDBJ whole genome shotgun (WGS) entry which is preliminary data.</text>
</comment>